<accession>A0ABM7RF42</accession>
<dbReference type="EMBL" id="AP024702">
    <property type="protein sequence ID" value="BCX50230.1"/>
    <property type="molecule type" value="Genomic_DNA"/>
</dbReference>
<name>A0ABM7RF42_9BACT</name>
<keyword evidence="2" id="KW-1185">Reference proteome</keyword>
<dbReference type="Proteomes" id="UP001374893">
    <property type="component" value="Chromosome"/>
</dbReference>
<evidence type="ECO:0000313" key="2">
    <source>
        <dbReference type="Proteomes" id="UP001374893"/>
    </source>
</evidence>
<proteinExistence type="predicted"/>
<reference evidence="1 2" key="1">
    <citation type="submission" date="2021-06" db="EMBL/GenBank/DDBJ databases">
        <title>Complete genome of Haloferula helveola possessing various polysaccharide degrading enzymes.</title>
        <authorList>
            <person name="Takami H."/>
            <person name="Huang C."/>
            <person name="Hamasaki K."/>
        </authorList>
    </citation>
    <scope>NUCLEOTIDE SEQUENCE [LARGE SCALE GENOMIC DNA]</scope>
    <source>
        <strain evidence="1 2">CN-1</strain>
    </source>
</reference>
<sequence>MPAEVSIEAGGAVVSLEPDSAESGGMLKLSGDHPTIFITIRWAKPSDLPRFAKLTLEPAGHPTLRRTFDAIGDIEDVWELHLHP</sequence>
<evidence type="ECO:0000313" key="1">
    <source>
        <dbReference type="EMBL" id="BCX50230.1"/>
    </source>
</evidence>
<dbReference type="RefSeq" id="WP_353415574.1">
    <property type="nucleotide sequence ID" value="NZ_BAABRH010000001.1"/>
</dbReference>
<gene>
    <name evidence="1" type="ORF">HAHE_41380</name>
</gene>
<organism evidence="1 2">
    <name type="scientific">Haloferula helveola</name>
    <dbReference type="NCBI Taxonomy" id="490095"/>
    <lineage>
        <taxon>Bacteria</taxon>
        <taxon>Pseudomonadati</taxon>
        <taxon>Verrucomicrobiota</taxon>
        <taxon>Verrucomicrobiia</taxon>
        <taxon>Verrucomicrobiales</taxon>
        <taxon>Verrucomicrobiaceae</taxon>
        <taxon>Haloferula</taxon>
    </lineage>
</organism>
<protein>
    <submittedName>
        <fullName evidence="1">Uncharacterized protein</fullName>
    </submittedName>
</protein>